<evidence type="ECO:0000313" key="4">
    <source>
        <dbReference type="EMBL" id="QHT60588.1"/>
    </source>
</evidence>
<dbReference type="EMBL" id="CP048209">
    <property type="protein sequence ID" value="QHT60588.1"/>
    <property type="molecule type" value="Genomic_DNA"/>
</dbReference>
<dbReference type="Gene3D" id="3.40.50.1240">
    <property type="entry name" value="Phosphoglycerate mutase-like"/>
    <property type="match status" value="1"/>
</dbReference>
<sequence length="179" mass="19825">MITVVRHGQTDWNKEGRLQGRQGLPLNRAGRMQAESLRAKLASVHWDYVFASPQERASQTAEIATGLKPIIDARLDVFDLGQADGMHRSEVILSGHVPDPGRYEGVEDIQAFIGRVFDFMRELEARHGESEDNILIAGHRCTTGCIGAYFMGIPEDGNILKYASANGSFNTYRFSSNPS</sequence>
<dbReference type="InterPro" id="IPR050275">
    <property type="entry name" value="PGM_Phosphatase"/>
</dbReference>
<dbReference type="GO" id="GO:0005737">
    <property type="term" value="C:cytoplasm"/>
    <property type="evidence" value="ECO:0007669"/>
    <property type="project" value="TreeGrafter"/>
</dbReference>
<gene>
    <name evidence="4" type="ORF">GXP70_12000</name>
</gene>
<keyword evidence="1" id="KW-0324">Glycolysis</keyword>
<feature type="binding site" evidence="3">
    <location>
        <position position="56"/>
    </location>
    <ligand>
        <name>substrate</name>
    </ligand>
</feature>
<accession>A0A6C0FTV5</accession>
<dbReference type="PIRSF" id="PIRSF000709">
    <property type="entry name" value="6PFK_2-Ptase"/>
    <property type="match status" value="1"/>
</dbReference>
<dbReference type="InterPro" id="IPR001345">
    <property type="entry name" value="PG/BPGM_mutase_AS"/>
</dbReference>
<name>A0A6C0FTV5_9BACL</name>
<proteinExistence type="predicted"/>
<dbReference type="SMART" id="SM00855">
    <property type="entry name" value="PGAM"/>
    <property type="match status" value="1"/>
</dbReference>
<dbReference type="AlphaFoldDB" id="A0A6C0FTV5"/>
<dbReference type="SUPFAM" id="SSF53254">
    <property type="entry name" value="Phosphoglycerate mutase-like"/>
    <property type="match status" value="1"/>
</dbReference>
<dbReference type="InterPro" id="IPR013078">
    <property type="entry name" value="His_Pase_superF_clade-1"/>
</dbReference>
<feature type="binding site" evidence="3">
    <location>
        <begin position="6"/>
        <end position="13"/>
    </location>
    <ligand>
        <name>substrate</name>
    </ligand>
</feature>
<dbReference type="InterPro" id="IPR029033">
    <property type="entry name" value="His_PPase_superfam"/>
</dbReference>
<reference evidence="4 5" key="1">
    <citation type="submission" date="2020-01" db="EMBL/GenBank/DDBJ databases">
        <title>Paenibacillus sp. nov., isolated from tomato rhizosphere.</title>
        <authorList>
            <person name="Weon H.-Y."/>
            <person name="Lee S.A."/>
        </authorList>
    </citation>
    <scope>NUCLEOTIDE SEQUENCE [LARGE SCALE GENOMIC DNA]</scope>
    <source>
        <strain evidence="4 5">12200R-189</strain>
    </source>
</reference>
<organism evidence="4 5">
    <name type="scientific">Paenibacillus lycopersici</name>
    <dbReference type="NCBI Taxonomy" id="2704462"/>
    <lineage>
        <taxon>Bacteria</taxon>
        <taxon>Bacillati</taxon>
        <taxon>Bacillota</taxon>
        <taxon>Bacilli</taxon>
        <taxon>Bacillales</taxon>
        <taxon>Paenibacillaceae</taxon>
        <taxon>Paenibacillus</taxon>
    </lineage>
</organism>
<evidence type="ECO:0000256" key="2">
    <source>
        <dbReference type="ARBA" id="ARBA00023235"/>
    </source>
</evidence>
<keyword evidence="2" id="KW-0413">Isomerase</keyword>
<dbReference type="CDD" id="cd07067">
    <property type="entry name" value="HP_PGM_like"/>
    <property type="match status" value="1"/>
</dbReference>
<dbReference type="PROSITE" id="PS00175">
    <property type="entry name" value="PG_MUTASE"/>
    <property type="match status" value="1"/>
</dbReference>
<dbReference type="Proteomes" id="UP000476064">
    <property type="component" value="Chromosome"/>
</dbReference>
<protein>
    <submittedName>
        <fullName evidence="4">Histidine phosphatase family protein</fullName>
    </submittedName>
</protein>
<dbReference type="GO" id="GO:0016791">
    <property type="term" value="F:phosphatase activity"/>
    <property type="evidence" value="ECO:0007669"/>
    <property type="project" value="TreeGrafter"/>
</dbReference>
<keyword evidence="5" id="KW-1185">Reference proteome</keyword>
<dbReference type="PANTHER" id="PTHR48100">
    <property type="entry name" value="BROAD-SPECIFICITY PHOSPHATASE YOR283W-RELATED"/>
    <property type="match status" value="1"/>
</dbReference>
<evidence type="ECO:0000256" key="3">
    <source>
        <dbReference type="PIRSR" id="PIRSR613078-2"/>
    </source>
</evidence>
<dbReference type="RefSeq" id="WP_162356935.1">
    <property type="nucleotide sequence ID" value="NZ_CP048209.1"/>
</dbReference>
<evidence type="ECO:0000256" key="1">
    <source>
        <dbReference type="ARBA" id="ARBA00023152"/>
    </source>
</evidence>
<dbReference type="PANTHER" id="PTHR48100:SF1">
    <property type="entry name" value="HISTIDINE PHOSPHATASE FAMILY PROTEIN-RELATED"/>
    <property type="match status" value="1"/>
</dbReference>
<dbReference type="KEGG" id="plyc:GXP70_12000"/>
<evidence type="ECO:0000313" key="5">
    <source>
        <dbReference type="Proteomes" id="UP000476064"/>
    </source>
</evidence>
<dbReference type="Pfam" id="PF00300">
    <property type="entry name" value="His_Phos_1"/>
    <property type="match status" value="1"/>
</dbReference>